<reference evidence="1 2" key="1">
    <citation type="submission" date="2023-08" db="EMBL/GenBank/DDBJ databases">
        <title>Complete genome sequences of 12 bacterial strains from the honey bee gut, resolved with long-read nanopore sequencing.</title>
        <authorList>
            <person name="Kwong W.K."/>
            <person name="Acheampong S."/>
            <person name="Polat M.F."/>
        </authorList>
    </citation>
    <scope>NUCLEOTIDE SEQUENCE [LARGE SCALE GENOMIC DNA]</scope>
    <source>
        <strain evidence="2">wkB9</strain>
    </source>
</reference>
<dbReference type="InterPro" id="IPR008593">
    <property type="entry name" value="Dam_MeTrfase"/>
</dbReference>
<dbReference type="RefSeq" id="WP_025330109.1">
    <property type="nucleotide sequence ID" value="NZ_CP132375.1"/>
</dbReference>
<dbReference type="EMBL" id="CP132375">
    <property type="protein sequence ID" value="WLS99156.1"/>
    <property type="molecule type" value="Genomic_DNA"/>
</dbReference>
<evidence type="ECO:0000313" key="1">
    <source>
        <dbReference type="EMBL" id="WLS99156.1"/>
    </source>
</evidence>
<name>A0ABD7Z3T3_9NEIS</name>
<organism evidence="1 2">
    <name type="scientific">Snodgrassella alvi</name>
    <dbReference type="NCBI Taxonomy" id="1196083"/>
    <lineage>
        <taxon>Bacteria</taxon>
        <taxon>Pseudomonadati</taxon>
        <taxon>Pseudomonadota</taxon>
        <taxon>Betaproteobacteria</taxon>
        <taxon>Neisseriales</taxon>
        <taxon>Neisseriaceae</taxon>
        <taxon>Snodgrassella</taxon>
    </lineage>
</organism>
<sequence>MNKGFTHEKNASNNSDEWYTPEWMFRILNLDFDLDPAAPKGGLPWIPAQQFYCKEDDGLSKPWHGLVWLNPPYGKETGKWLQRMHEHRQGIALVFSRTDSRWFHDYAVKADAILYLKGRVRFVNADGDPGKSSLGCGSVLIGWGEVAVSALQAAANKLGHLELIAKGRNDK</sequence>
<dbReference type="GeneID" id="32536430"/>
<protein>
    <submittedName>
        <fullName evidence="1">DNA N-6-adenine-methyltransferase</fullName>
    </submittedName>
</protein>
<gene>
    <name evidence="1" type="ORF">RAM05_03955</name>
</gene>
<dbReference type="Proteomes" id="UP001229773">
    <property type="component" value="Chromosome"/>
</dbReference>
<evidence type="ECO:0000313" key="2">
    <source>
        <dbReference type="Proteomes" id="UP001229773"/>
    </source>
</evidence>
<dbReference type="Pfam" id="PF05869">
    <property type="entry name" value="Dam"/>
    <property type="match status" value="1"/>
</dbReference>
<accession>A0ABD7Z3T3</accession>
<dbReference type="AlphaFoldDB" id="A0ABD7Z3T3"/>
<proteinExistence type="predicted"/>